<proteinExistence type="predicted"/>
<evidence type="ECO:0000259" key="1">
    <source>
        <dbReference type="Pfam" id="PF07746"/>
    </source>
</evidence>
<dbReference type="AlphaFoldDB" id="A0A250LJT7"/>
<accession>A0A250LJT7</accession>
<dbReference type="Gene3D" id="1.10.700.10">
    <property type="entry name" value="Dioxygenase LigAB, LigA subunit"/>
    <property type="match status" value="1"/>
</dbReference>
<feature type="domain" description="Extradiol ring-cleavage dioxygenase LigAB LigA subunit" evidence="1">
    <location>
        <begin position="10"/>
        <end position="66"/>
    </location>
</feature>
<dbReference type="SUPFAM" id="SSF48076">
    <property type="entry name" value="LigA subunit of an aromatic-ring-opening dioxygenase LigAB"/>
    <property type="match status" value="1"/>
</dbReference>
<protein>
    <recommendedName>
        <fullName evidence="1">Extradiol ring-cleavage dioxygenase LigAB LigA subunit domain-containing protein</fullName>
    </recommendedName>
</protein>
<dbReference type="Pfam" id="PF07746">
    <property type="entry name" value="LigA"/>
    <property type="match status" value="1"/>
</dbReference>
<reference evidence="2" key="2">
    <citation type="journal article" date="2017" name="Genome Announc.">
        <title>High-Quality Draft Genome Sequence of Burkholderia contaminans CH-1, a Gram-Negative Bacterium That Metabolizes 2-Azahypoxanthine, a Plant Growth-Regulating Compound.</title>
        <authorList>
            <person name="Choi J.-H."/>
            <person name="Sugiura H."/>
            <person name="Moriuchi R."/>
            <person name="Kawagishi H."/>
            <person name="Dohra H."/>
        </authorList>
    </citation>
    <scope>NUCLEOTIDE SEQUENCE</scope>
    <source>
        <strain evidence="2">CH-1</strain>
    </source>
</reference>
<dbReference type="InterPro" id="IPR036622">
    <property type="entry name" value="LigA_sf"/>
</dbReference>
<reference evidence="2" key="1">
    <citation type="journal article" date="2016" name="Biosci. Biotechnol. Biochem.">
        <title>Bioconversion of AHX to AOH by resting cells of Burkholderia contaminans CH-1.</title>
        <authorList>
            <person name="Choi J.H."/>
            <person name="Kikuchi A."/>
            <person name="Pumkaeo P."/>
            <person name="Hirai H."/>
            <person name="Tokuyama S."/>
            <person name="Kawagishi H."/>
        </authorList>
    </citation>
    <scope>NUCLEOTIDE SEQUENCE</scope>
    <source>
        <strain evidence="2">CH-1</strain>
    </source>
</reference>
<gene>
    <name evidence="2" type="ORF">BCCH1_63330</name>
</gene>
<dbReference type="InterPro" id="IPR011986">
    <property type="entry name" value="Xdiol_dOase_LigA"/>
</dbReference>
<name>A0A250LJT7_9BURK</name>
<dbReference type="CDD" id="cd07321">
    <property type="entry name" value="Extradiol_Dioxygenase_3A_like"/>
    <property type="match status" value="1"/>
</dbReference>
<dbReference type="EMBL" id="AP018359">
    <property type="protein sequence ID" value="BBA43831.1"/>
    <property type="molecule type" value="Genomic_DNA"/>
</dbReference>
<evidence type="ECO:0000313" key="2">
    <source>
        <dbReference type="EMBL" id="BBA43831.1"/>
    </source>
</evidence>
<organism evidence="2">
    <name type="scientific">Burkholderia contaminans</name>
    <dbReference type="NCBI Taxonomy" id="488447"/>
    <lineage>
        <taxon>Bacteria</taxon>
        <taxon>Pseudomonadati</taxon>
        <taxon>Pseudomonadota</taxon>
        <taxon>Betaproteobacteria</taxon>
        <taxon>Burkholderiales</taxon>
        <taxon>Burkholderiaceae</taxon>
        <taxon>Burkholderia</taxon>
        <taxon>Burkholderia cepacia complex</taxon>
    </lineage>
</organism>
<sequence>MRDAMSRNVLERVLHQLTVDRTAKQRFREDAGAYLARFALTDAERGMLTHFDVLGLQQAGVNPMLTMGFWQELSPERDIRAYMKKLRPVGASEAVHSAALKQ</sequence>